<dbReference type="InterPro" id="IPR003488">
    <property type="entry name" value="DprA"/>
</dbReference>
<dbReference type="AlphaFoldDB" id="A0A6S6QNG9"/>
<dbReference type="PANTHER" id="PTHR43022:SF1">
    <property type="entry name" value="PROTEIN SMF"/>
    <property type="match status" value="1"/>
</dbReference>
<reference evidence="3 4" key="1">
    <citation type="journal article" date="2016" name="Int. J. Syst. Evol. Microbiol.">
        <title>Descriptions of Anaerotaenia torta gen. nov., sp. nov. and Anaerocolumna cellulosilytica gen. nov., sp. nov. isolated from a methanogenic reactor of cattle waste.</title>
        <authorList>
            <person name="Uek A."/>
            <person name="Ohtaki Y."/>
            <person name="Kaku N."/>
            <person name="Ueki K."/>
        </authorList>
    </citation>
    <scope>NUCLEOTIDE SEQUENCE [LARGE SCALE GENOMIC DNA]</scope>
    <source>
        <strain evidence="3 4">SN021</strain>
    </source>
</reference>
<dbReference type="Pfam" id="PF02481">
    <property type="entry name" value="DNA_processg_A"/>
    <property type="match status" value="1"/>
</dbReference>
<dbReference type="GO" id="GO:0009294">
    <property type="term" value="P:DNA-mediated transformation"/>
    <property type="evidence" value="ECO:0007669"/>
    <property type="project" value="InterPro"/>
</dbReference>
<organism evidence="3 4">
    <name type="scientific">Anaerocolumna cellulosilytica</name>
    <dbReference type="NCBI Taxonomy" id="433286"/>
    <lineage>
        <taxon>Bacteria</taxon>
        <taxon>Bacillati</taxon>
        <taxon>Bacillota</taxon>
        <taxon>Clostridia</taxon>
        <taxon>Lachnospirales</taxon>
        <taxon>Lachnospiraceae</taxon>
        <taxon>Anaerocolumna</taxon>
    </lineage>
</organism>
<proteinExistence type="inferred from homology"/>
<dbReference type="Proteomes" id="UP000515561">
    <property type="component" value="Chromosome"/>
</dbReference>
<dbReference type="EMBL" id="AP023367">
    <property type="protein sequence ID" value="BCJ92903.1"/>
    <property type="molecule type" value="Genomic_DNA"/>
</dbReference>
<name>A0A6S6QNG9_9FIRM</name>
<feature type="domain" description="Smf/DprA SLOG" evidence="2">
    <location>
        <begin position="95"/>
        <end position="294"/>
    </location>
</feature>
<evidence type="ECO:0000313" key="3">
    <source>
        <dbReference type="EMBL" id="BCJ92903.1"/>
    </source>
</evidence>
<dbReference type="RefSeq" id="WP_184092677.1">
    <property type="nucleotide sequence ID" value="NZ_AP023367.1"/>
</dbReference>
<accession>A0A6S6QNG9</accession>
<dbReference type="SUPFAM" id="SSF102405">
    <property type="entry name" value="MCP/YpsA-like"/>
    <property type="match status" value="1"/>
</dbReference>
<evidence type="ECO:0000256" key="1">
    <source>
        <dbReference type="ARBA" id="ARBA00006525"/>
    </source>
</evidence>
<gene>
    <name evidence="3" type="ORF">acsn021_04720</name>
</gene>
<evidence type="ECO:0000259" key="2">
    <source>
        <dbReference type="Pfam" id="PF02481"/>
    </source>
</evidence>
<protein>
    <submittedName>
        <fullName evidence="3">DNA protecting protein DprA</fullName>
    </submittedName>
</protein>
<sequence length="402" mass="44923">MKFSDNAMSAILLCSYIGINKDDTAKPFSLGEWNQFLDKVIDMKLDPSVVLSNDMGMLTRLKYSSNEIERIKKLVSRGGAVAFEIDDLSNKGIEVITLFDADYPVLLKRKLKRKTPPILFYAGDINLAKKIGIAVVGSRDVDQAGMEFTRKLVSRASEERLVVYSGGAKGVDSISEITAIENGSAVVSFIADSLSAKIKKKEVLKNILQQKLLLISDVKPEAGFSAARAMNRNKYIYAAAYGAFVISSDYNKGGTWAGAIENIKNDWTKEFVWNHKEYNGNIKLIEKGAIPYELSDEKIYDSITKKESSYNQLDIFNLTTTIVNETSNEYKKIENQNIVISQDIYEVVKDYIVGNIGSGLSLEQASEQFKVAKGQMKIWLKRLCDDEKIILENAIYSKKSTN</sequence>
<dbReference type="InterPro" id="IPR057666">
    <property type="entry name" value="DrpA_SLOG"/>
</dbReference>
<dbReference type="Gene3D" id="3.40.50.450">
    <property type="match status" value="1"/>
</dbReference>
<dbReference type="PANTHER" id="PTHR43022">
    <property type="entry name" value="PROTEIN SMF"/>
    <property type="match status" value="1"/>
</dbReference>
<evidence type="ECO:0000313" key="4">
    <source>
        <dbReference type="Proteomes" id="UP000515561"/>
    </source>
</evidence>
<comment type="similarity">
    <text evidence="1">Belongs to the DprA/Smf family.</text>
</comment>
<dbReference type="KEGG" id="acel:acsn021_04720"/>
<keyword evidence="4" id="KW-1185">Reference proteome</keyword>